<gene>
    <name evidence="1" type="ORF">III_05517</name>
</gene>
<dbReference type="AlphaFoldDB" id="A0ABC9QW30"/>
<evidence type="ECO:0000313" key="2">
    <source>
        <dbReference type="Proteomes" id="UP000006976"/>
    </source>
</evidence>
<dbReference type="Proteomes" id="UP000006976">
    <property type="component" value="Unassembled WGS sequence"/>
</dbReference>
<name>A0ABC9QW30_BACMY</name>
<proteinExistence type="predicted"/>
<comment type="caution">
    <text evidence="1">The sequence shown here is derived from an EMBL/GenBank/DDBJ whole genome shotgun (WGS) entry which is preliminary data.</text>
</comment>
<protein>
    <submittedName>
        <fullName evidence="1">Uncharacterized protein</fullName>
    </submittedName>
</protein>
<sequence>MDKWENLIIEILLTVDGDLDVFSDLIDIYEDGVL</sequence>
<reference evidence="1 2" key="1">
    <citation type="submission" date="2012-04" db="EMBL/GenBank/DDBJ databases">
        <title>The Genome Sequence of Bacillus cereus VD078.</title>
        <authorList>
            <consortium name="The Broad Institute Genome Sequencing Platform"/>
            <consortium name="The Broad Institute Genome Sequencing Center for Infectious Disease"/>
            <person name="Feldgarden M."/>
            <person name="Van der Auwera G.A."/>
            <person name="Mahillon J."/>
            <person name="Duprez V."/>
            <person name="Timmery S."/>
            <person name="Mattelet C."/>
            <person name="Dierick K."/>
            <person name="Sun M."/>
            <person name="Yu Z."/>
            <person name="Zhu L."/>
            <person name="Hu X."/>
            <person name="Shank E.B."/>
            <person name="Swiecicka I."/>
            <person name="Hansen B.M."/>
            <person name="Andrup L."/>
            <person name="Young S.K."/>
            <person name="Zeng Q."/>
            <person name="Gargeya S."/>
            <person name="Fitzgerald M."/>
            <person name="Haas B."/>
            <person name="Abouelleil A."/>
            <person name="Alvarado L."/>
            <person name="Arachchi H.M."/>
            <person name="Berlin A."/>
            <person name="Chapman S.B."/>
            <person name="Goldberg J."/>
            <person name="Griggs A."/>
            <person name="Gujja S."/>
            <person name="Hansen M."/>
            <person name="Howarth C."/>
            <person name="Imamovic A."/>
            <person name="Larimer J."/>
            <person name="McCowen C."/>
            <person name="Montmayeur A."/>
            <person name="Murphy C."/>
            <person name="Neiman D."/>
            <person name="Pearson M."/>
            <person name="Priest M."/>
            <person name="Roberts A."/>
            <person name="Saif S."/>
            <person name="Shea T."/>
            <person name="Sisk P."/>
            <person name="Sykes S."/>
            <person name="Wortman J."/>
            <person name="Nusbaum C."/>
            <person name="Birren B."/>
        </authorList>
    </citation>
    <scope>NUCLEOTIDE SEQUENCE [LARGE SCALE GENOMIC DNA]</scope>
    <source>
        <strain evidence="1 2">VD078</strain>
    </source>
</reference>
<organism evidence="1 2">
    <name type="scientific">Bacillus mycoides</name>
    <dbReference type="NCBI Taxonomy" id="1405"/>
    <lineage>
        <taxon>Bacteria</taxon>
        <taxon>Bacillati</taxon>
        <taxon>Bacillota</taxon>
        <taxon>Bacilli</taxon>
        <taxon>Bacillales</taxon>
        <taxon>Bacillaceae</taxon>
        <taxon>Bacillus</taxon>
        <taxon>Bacillus cereus group</taxon>
    </lineage>
</organism>
<accession>A0ABC9QW30</accession>
<dbReference type="EMBL" id="AHEV01000044">
    <property type="protein sequence ID" value="EJR30894.1"/>
    <property type="molecule type" value="Genomic_DNA"/>
</dbReference>
<evidence type="ECO:0000313" key="1">
    <source>
        <dbReference type="EMBL" id="EJR30894.1"/>
    </source>
</evidence>